<organism evidence="2 3">
    <name type="scientific">Dioszegia hungarica</name>
    <dbReference type="NCBI Taxonomy" id="4972"/>
    <lineage>
        <taxon>Eukaryota</taxon>
        <taxon>Fungi</taxon>
        <taxon>Dikarya</taxon>
        <taxon>Basidiomycota</taxon>
        <taxon>Agaricomycotina</taxon>
        <taxon>Tremellomycetes</taxon>
        <taxon>Tremellales</taxon>
        <taxon>Bulleribasidiaceae</taxon>
        <taxon>Dioszegia</taxon>
    </lineage>
</organism>
<dbReference type="InterPro" id="IPR036397">
    <property type="entry name" value="RNaseH_sf"/>
</dbReference>
<evidence type="ECO:0000256" key="1">
    <source>
        <dbReference type="SAM" id="MobiDB-lite"/>
    </source>
</evidence>
<feature type="compositionally biased region" description="Basic and acidic residues" evidence="1">
    <location>
        <begin position="875"/>
        <end position="903"/>
    </location>
</feature>
<dbReference type="Proteomes" id="UP001164286">
    <property type="component" value="Unassembled WGS sequence"/>
</dbReference>
<gene>
    <name evidence="2" type="ORF">MKK02DRAFT_38100</name>
</gene>
<dbReference type="GeneID" id="77729132"/>
<accession>A0AA38H604</accession>
<name>A0AA38H604_9TREE</name>
<comment type="caution">
    <text evidence="2">The sequence shown here is derived from an EMBL/GenBank/DDBJ whole genome shotgun (WGS) entry which is preliminary data.</text>
</comment>
<evidence type="ECO:0000313" key="3">
    <source>
        <dbReference type="Proteomes" id="UP001164286"/>
    </source>
</evidence>
<dbReference type="RefSeq" id="XP_052943223.1">
    <property type="nucleotide sequence ID" value="XM_053089927.1"/>
</dbReference>
<dbReference type="EMBL" id="JAKWFO010000008">
    <property type="protein sequence ID" value="KAI9633446.1"/>
    <property type="molecule type" value="Genomic_DNA"/>
</dbReference>
<feature type="region of interest" description="Disordered" evidence="1">
    <location>
        <begin position="863"/>
        <end position="914"/>
    </location>
</feature>
<evidence type="ECO:0008006" key="4">
    <source>
        <dbReference type="Google" id="ProtNLM"/>
    </source>
</evidence>
<sequence>MVVRGIGQTLSSVRGVKVELEPTSTEESLRRNDLRVWGSDGSGLATSEHDIKVYSIFSESALSSFGKDPQHPVSSTPTTPIWDQIAAQMDRYLRAVAPKTRENAPSGIGKFSAVVMTSGGFMEKDTKKQMDAWEEGVKDWEWAALLRGLSLGFTVCFTIGAEPVVKPVEQVFQTPQGSRTVPYTDKPSLLRTHLHDPAATLKHLLEVVDDFHMPKNKFLPLPLLRKAVWSLLLPKIRGRLQYQPLMPAAAKQIDEAIARKVFNAVDCRYVKAPLLSMPLSHHGFGFPSIDAINGELAVTSLIRGLNHHMPSFRRMAMITLANASCVSGSCTSPLENTKLARPLEGVVPQEWIAGRQYLLEQDMKLVDTDRSNWKSFSAQHVLCQVKALKQKRVPVEAARIMNATSSPLATEDCTWSQYKTRASQVLRDTTQPVNIRAAARDIWKLTGTIELPGMLTVTDSDSFVSKVTRRAVYNRMILFNPPNTAPIMPVEGRQTWAIDGSHKEVMFGIPSTTAAVVGPVTRTFKLNEQHATSLHGELLAQVAVHVISKAMNIEDGLVLTDHKGGMNIVRQSQDPSVRQPGGKYFPGHEVRNWLIAESKSAKLDVQHVKAHTGAEDEHSKLNERADEEAKGAHSGLKSTVLPPLTGWMRRFVPHKKGTGYVPDNWKGSFHAGVARSVLRQQTVQVPGRLNRHGRHGQEPVADYFYTKAPTGPTSKAQLILRSGMFYSGDLRHKMVPSMPRGCKCGAPIDDTHHVFVECPRFDLVREQEDRRFRRLLLTRRGRPSPRDGVPPPIPLTNTELSTAISPYIDTILRGSNAEPSRYYYGCVPPPPLPLDPAIHRSAHNFAIVLTSRILGIYLRERETEDGRRTYSKKRKADDAGGMDKRRKTAHDTGRSEKRKRSEQEGMQGQKRMRR</sequence>
<feature type="region of interest" description="Disordered" evidence="1">
    <location>
        <begin position="611"/>
        <end position="637"/>
    </location>
</feature>
<protein>
    <recommendedName>
        <fullName evidence="4">RNase H type-1 domain-containing protein</fullName>
    </recommendedName>
</protein>
<dbReference type="SUPFAM" id="SSF53098">
    <property type="entry name" value="Ribonuclease H-like"/>
    <property type="match status" value="1"/>
</dbReference>
<dbReference type="AlphaFoldDB" id="A0AA38H604"/>
<evidence type="ECO:0000313" key="2">
    <source>
        <dbReference type="EMBL" id="KAI9633446.1"/>
    </source>
</evidence>
<dbReference type="InterPro" id="IPR012337">
    <property type="entry name" value="RNaseH-like_sf"/>
</dbReference>
<reference evidence="2" key="1">
    <citation type="journal article" date="2022" name="G3 (Bethesda)">
        <title>High quality genome of the basidiomycete yeast Dioszegia hungarica PDD-24b-2 isolated from cloud water.</title>
        <authorList>
            <person name="Jarrige D."/>
            <person name="Haridas S."/>
            <person name="Bleykasten-Grosshans C."/>
            <person name="Joly M."/>
            <person name="Nadalig T."/>
            <person name="Sancelme M."/>
            <person name="Vuilleumier S."/>
            <person name="Grigoriev I.V."/>
            <person name="Amato P."/>
            <person name="Bringel F."/>
        </authorList>
    </citation>
    <scope>NUCLEOTIDE SEQUENCE</scope>
    <source>
        <strain evidence="2">PDD-24b-2</strain>
    </source>
</reference>
<dbReference type="GO" id="GO:0003676">
    <property type="term" value="F:nucleic acid binding"/>
    <property type="evidence" value="ECO:0007669"/>
    <property type="project" value="InterPro"/>
</dbReference>
<feature type="compositionally biased region" description="Basic and acidic residues" evidence="1">
    <location>
        <begin position="611"/>
        <end position="631"/>
    </location>
</feature>
<keyword evidence="3" id="KW-1185">Reference proteome</keyword>
<dbReference type="Gene3D" id="3.30.420.10">
    <property type="entry name" value="Ribonuclease H-like superfamily/Ribonuclease H"/>
    <property type="match status" value="1"/>
</dbReference>
<proteinExistence type="predicted"/>